<gene>
    <name evidence="3" type="ORF">CDL15_Pgr021832</name>
</gene>
<name>A0A218WS39_PUNGR</name>
<dbReference type="GO" id="GO:0008017">
    <property type="term" value="F:microtubule binding"/>
    <property type="evidence" value="ECO:0007669"/>
    <property type="project" value="TreeGrafter"/>
</dbReference>
<feature type="compositionally biased region" description="Basic and acidic residues" evidence="1">
    <location>
        <begin position="332"/>
        <end position="360"/>
    </location>
</feature>
<dbReference type="InterPro" id="IPR027330">
    <property type="entry name" value="TPX2_central_dom"/>
</dbReference>
<feature type="region of interest" description="Disordered" evidence="1">
    <location>
        <begin position="413"/>
        <end position="443"/>
    </location>
</feature>
<reference evidence="4" key="1">
    <citation type="journal article" date="2017" name="Plant J.">
        <title>The pomegranate (Punica granatum L.) genome and the genomics of punicalagin biosynthesis.</title>
        <authorList>
            <person name="Qin G."/>
            <person name="Xu C."/>
            <person name="Ming R."/>
            <person name="Tang H."/>
            <person name="Guyot R."/>
            <person name="Kramer E.M."/>
            <person name="Hu Y."/>
            <person name="Yi X."/>
            <person name="Qi Y."/>
            <person name="Xu X."/>
            <person name="Gao Z."/>
            <person name="Pan H."/>
            <person name="Jian J."/>
            <person name="Tian Y."/>
            <person name="Yue Z."/>
            <person name="Xu Y."/>
        </authorList>
    </citation>
    <scope>NUCLEOTIDE SEQUENCE [LARGE SCALE GENOMIC DNA]</scope>
    <source>
        <strain evidence="4">cv. Dabenzi</strain>
    </source>
</reference>
<dbReference type="EMBL" id="MTKT01003240">
    <property type="protein sequence ID" value="OWM75667.1"/>
    <property type="molecule type" value="Genomic_DNA"/>
</dbReference>
<accession>A0A218WS39</accession>
<dbReference type="GO" id="GO:0005819">
    <property type="term" value="C:spindle"/>
    <property type="evidence" value="ECO:0007669"/>
    <property type="project" value="InterPro"/>
</dbReference>
<dbReference type="InterPro" id="IPR009675">
    <property type="entry name" value="TPX2_fam"/>
</dbReference>
<dbReference type="GO" id="GO:0030295">
    <property type="term" value="F:protein kinase activator activity"/>
    <property type="evidence" value="ECO:0007669"/>
    <property type="project" value="TreeGrafter"/>
</dbReference>
<dbReference type="GO" id="GO:0060236">
    <property type="term" value="P:regulation of mitotic spindle organization"/>
    <property type="evidence" value="ECO:0007669"/>
    <property type="project" value="InterPro"/>
</dbReference>
<feature type="domain" description="TPX2 central" evidence="2">
    <location>
        <begin position="253"/>
        <end position="310"/>
    </location>
</feature>
<sequence length="443" mass="50791">MDEDMDEFYCVEVISVEEYDPDYEFEAPRYFDFSRPETDWEVEEAQRWFESAGTCPPSPFIAKMNWGKGLYFGAANIMEEEDHKHMNSISTDMDCSMGPETSSSVQYNGVEETWTVPKKSPVKPSPARSSTLMKPTASHLAKQRQCQEVHFHRLLSCRSQKFQLRDQETTSQHSSIIENYATKRQKLEAGYLQKAANLKHRAVLHHKLSETVRGTITYLQVNRVSKNYSLSSCFLLILQQVSKNVDSLLTRLRVTVPREPHLETAQRALRHRSKHVAESAECIKSNLPSMRAQNVDRKIQECLPKKVTTPLPESRIVDTPNPITVSQSGETESNRSKSYEATKLKTHEVKQKLRARPPDKELKLSTCKHDVPITSFQKLTLESEVWTNLKSQPKCLKENAPVLVQQVQQVVKPTKEKPLPFAGKQLPRERAQRNNPLTRSQTK</sequence>
<dbReference type="PANTHER" id="PTHR14326">
    <property type="entry name" value="TARGETING PROTEIN FOR XKLP2"/>
    <property type="match status" value="1"/>
</dbReference>
<dbReference type="Pfam" id="PF12214">
    <property type="entry name" value="TPX2_importin"/>
    <property type="match status" value="1"/>
</dbReference>
<dbReference type="GO" id="GO:0005880">
    <property type="term" value="C:nuclear microtubule"/>
    <property type="evidence" value="ECO:0007669"/>
    <property type="project" value="TreeGrafter"/>
</dbReference>
<organism evidence="3 4">
    <name type="scientific">Punica granatum</name>
    <name type="common">Pomegranate</name>
    <dbReference type="NCBI Taxonomy" id="22663"/>
    <lineage>
        <taxon>Eukaryota</taxon>
        <taxon>Viridiplantae</taxon>
        <taxon>Streptophyta</taxon>
        <taxon>Embryophyta</taxon>
        <taxon>Tracheophyta</taxon>
        <taxon>Spermatophyta</taxon>
        <taxon>Magnoliopsida</taxon>
        <taxon>eudicotyledons</taxon>
        <taxon>Gunneridae</taxon>
        <taxon>Pentapetalae</taxon>
        <taxon>rosids</taxon>
        <taxon>malvids</taxon>
        <taxon>Myrtales</taxon>
        <taxon>Lythraceae</taxon>
        <taxon>Punica</taxon>
    </lineage>
</organism>
<evidence type="ECO:0000259" key="2">
    <source>
        <dbReference type="Pfam" id="PF12214"/>
    </source>
</evidence>
<evidence type="ECO:0000313" key="4">
    <source>
        <dbReference type="Proteomes" id="UP000197138"/>
    </source>
</evidence>
<dbReference type="AlphaFoldDB" id="A0A218WS39"/>
<dbReference type="PANTHER" id="PTHR14326:SF55">
    <property type="entry name" value="CELL CYCLE REGULATED MICROTUBULE ASSOCIATED PROTEIN"/>
    <property type="match status" value="1"/>
</dbReference>
<protein>
    <recommendedName>
        <fullName evidence="2">TPX2 central domain-containing protein</fullName>
    </recommendedName>
</protein>
<feature type="compositionally biased region" description="Polar residues" evidence="1">
    <location>
        <begin position="433"/>
        <end position="443"/>
    </location>
</feature>
<feature type="region of interest" description="Disordered" evidence="1">
    <location>
        <begin position="311"/>
        <end position="360"/>
    </location>
</feature>
<feature type="compositionally biased region" description="Polar residues" evidence="1">
    <location>
        <begin position="321"/>
        <end position="331"/>
    </location>
</feature>
<proteinExistence type="predicted"/>
<evidence type="ECO:0000313" key="3">
    <source>
        <dbReference type="EMBL" id="OWM75667.1"/>
    </source>
</evidence>
<evidence type="ECO:0000256" key="1">
    <source>
        <dbReference type="SAM" id="MobiDB-lite"/>
    </source>
</evidence>
<comment type="caution">
    <text evidence="3">The sequence shown here is derived from an EMBL/GenBank/DDBJ whole genome shotgun (WGS) entry which is preliminary data.</text>
</comment>
<dbReference type="Proteomes" id="UP000197138">
    <property type="component" value="Unassembled WGS sequence"/>
</dbReference>
<dbReference type="GO" id="GO:0090307">
    <property type="term" value="P:mitotic spindle assembly"/>
    <property type="evidence" value="ECO:0007669"/>
    <property type="project" value="TreeGrafter"/>
</dbReference>